<dbReference type="Proteomes" id="UP000835206">
    <property type="component" value="Chromosome 10"/>
</dbReference>
<dbReference type="KEGG" id="bter:110120247"/>
<proteinExistence type="predicted"/>
<dbReference type="AlphaFoldDB" id="A0A9C6SR21"/>
<protein>
    <submittedName>
        <fullName evidence="2">Uncharacterized protein LOC110120247</fullName>
    </submittedName>
</protein>
<name>A0A9C6SR21_BOMTE</name>
<gene>
    <name evidence="2" type="primary">LOC110120247</name>
</gene>
<sequence length="113" mass="13325">MFNREYTHENHSRRTIISMYPHFTREALHLLFSSFVFAAFHISEEARRILPSSFIPSDLSDPRMTIWTALLLFFRKLEIHLAKVCKIYNADYVERLSGILSARRVRSKVNHAS</sequence>
<accession>A0A9C6SR21</accession>
<dbReference type="GeneID" id="110120247"/>
<reference evidence="2" key="1">
    <citation type="submission" date="2025-08" db="UniProtKB">
        <authorList>
            <consortium name="RefSeq"/>
        </authorList>
    </citation>
    <scope>IDENTIFICATION</scope>
</reference>
<evidence type="ECO:0000313" key="2">
    <source>
        <dbReference type="RefSeq" id="XP_048265197.1"/>
    </source>
</evidence>
<organism evidence="1 2">
    <name type="scientific">Bombus terrestris</name>
    <name type="common">Buff-tailed bumblebee</name>
    <name type="synonym">Apis terrestris</name>
    <dbReference type="NCBI Taxonomy" id="30195"/>
    <lineage>
        <taxon>Eukaryota</taxon>
        <taxon>Metazoa</taxon>
        <taxon>Ecdysozoa</taxon>
        <taxon>Arthropoda</taxon>
        <taxon>Hexapoda</taxon>
        <taxon>Insecta</taxon>
        <taxon>Pterygota</taxon>
        <taxon>Neoptera</taxon>
        <taxon>Endopterygota</taxon>
        <taxon>Hymenoptera</taxon>
        <taxon>Apocrita</taxon>
        <taxon>Aculeata</taxon>
        <taxon>Apoidea</taxon>
        <taxon>Anthophila</taxon>
        <taxon>Apidae</taxon>
        <taxon>Bombus</taxon>
        <taxon>Bombus</taxon>
    </lineage>
</organism>
<dbReference type="RefSeq" id="XP_048265197.1">
    <property type="nucleotide sequence ID" value="XM_048409240.1"/>
</dbReference>
<keyword evidence="1" id="KW-1185">Reference proteome</keyword>
<evidence type="ECO:0000313" key="1">
    <source>
        <dbReference type="Proteomes" id="UP000835206"/>
    </source>
</evidence>